<keyword evidence="6" id="KW-0645">Protease</keyword>
<dbReference type="Pfam" id="PF03575">
    <property type="entry name" value="Peptidase_S51"/>
    <property type="match status" value="1"/>
</dbReference>
<comment type="caution">
    <text evidence="10">The sequence shown here is derived from an EMBL/GenBank/DDBJ whole genome shotgun (WGS) entry which is preliminary data.</text>
</comment>
<dbReference type="InterPro" id="IPR011811">
    <property type="entry name" value="Peptidase_S51_cyanophycinase"/>
</dbReference>
<evidence type="ECO:0000256" key="5">
    <source>
        <dbReference type="ARBA" id="ARBA00015719"/>
    </source>
</evidence>
<dbReference type="InterPro" id="IPR029062">
    <property type="entry name" value="Class_I_gatase-like"/>
</dbReference>
<gene>
    <name evidence="10" type="ORF">GTP27_17035</name>
</gene>
<dbReference type="GO" id="GO:0008241">
    <property type="term" value="F:peptidyl-dipeptidase activity"/>
    <property type="evidence" value="ECO:0007669"/>
    <property type="project" value="UniProtKB-EC"/>
</dbReference>
<proteinExistence type="inferred from homology"/>
<evidence type="ECO:0000313" key="11">
    <source>
        <dbReference type="Proteomes" id="UP000478090"/>
    </source>
</evidence>
<dbReference type="InterPro" id="IPR005320">
    <property type="entry name" value="Peptidase_S51"/>
</dbReference>
<feature type="signal peptide" evidence="9">
    <location>
        <begin position="1"/>
        <end position="25"/>
    </location>
</feature>
<organism evidence="10 11">
    <name type="scientific">Duganella qianjiadongensis</name>
    <dbReference type="NCBI Taxonomy" id="2692176"/>
    <lineage>
        <taxon>Bacteria</taxon>
        <taxon>Pseudomonadati</taxon>
        <taxon>Pseudomonadota</taxon>
        <taxon>Betaproteobacteria</taxon>
        <taxon>Burkholderiales</taxon>
        <taxon>Oxalobacteraceae</taxon>
        <taxon>Telluria group</taxon>
        <taxon>Duganella</taxon>
    </lineage>
</organism>
<dbReference type="CDD" id="cd03145">
    <property type="entry name" value="GAT1_cyanophycinase"/>
    <property type="match status" value="1"/>
</dbReference>
<dbReference type="NCBIfam" id="TIGR02069">
    <property type="entry name" value="cyanophycinase"/>
    <property type="match status" value="1"/>
</dbReference>
<name>A0ABW9VRI3_9BURK</name>
<dbReference type="Gene3D" id="3.40.50.880">
    <property type="match status" value="1"/>
</dbReference>
<keyword evidence="10" id="KW-0121">Carboxypeptidase</keyword>
<evidence type="ECO:0000256" key="6">
    <source>
        <dbReference type="ARBA" id="ARBA00022670"/>
    </source>
</evidence>
<feature type="chain" id="PRO_5045892492" description="Cyanophycinase" evidence="9">
    <location>
        <begin position="26"/>
        <end position="430"/>
    </location>
</feature>
<dbReference type="SUPFAM" id="SSF52317">
    <property type="entry name" value="Class I glutamine amidotransferase-like"/>
    <property type="match status" value="1"/>
</dbReference>
<evidence type="ECO:0000256" key="8">
    <source>
        <dbReference type="ARBA" id="ARBA00022825"/>
    </source>
</evidence>
<comment type="catalytic activity">
    <reaction evidence="1">
        <text>[L-4-(L-arginin-2-N-yl)aspartate](n) + H2O = [L-4-(L-arginin-2-N-yl)aspartate](n-1) + L-4-(L-arginin-2-N-yl)aspartate</text>
        <dbReference type="Rhea" id="RHEA:12845"/>
        <dbReference type="Rhea" id="RHEA-COMP:13728"/>
        <dbReference type="Rhea" id="RHEA-COMP:13734"/>
        <dbReference type="ChEBI" id="CHEBI:15377"/>
        <dbReference type="ChEBI" id="CHEBI:137986"/>
        <dbReference type="ChEBI" id="CHEBI:137991"/>
        <dbReference type="EC" id="3.4.15.6"/>
    </reaction>
</comment>
<dbReference type="PANTHER" id="PTHR36175:SF1">
    <property type="entry name" value="CYANOPHYCINASE"/>
    <property type="match status" value="1"/>
</dbReference>
<evidence type="ECO:0000313" key="10">
    <source>
        <dbReference type="EMBL" id="MYM41034.1"/>
    </source>
</evidence>
<evidence type="ECO:0000256" key="9">
    <source>
        <dbReference type="SAM" id="SignalP"/>
    </source>
</evidence>
<comment type="function">
    <text evidence="2">Exopeptidase that catalyzes the hydrolytic cleavage of multi-L-arginyl-poly-L-aspartic acid (cyanophycin; a water-insoluble reserve polymer) into aspartate-arginine dipeptides.</text>
</comment>
<evidence type="ECO:0000256" key="3">
    <source>
        <dbReference type="ARBA" id="ARBA00006534"/>
    </source>
</evidence>
<evidence type="ECO:0000256" key="2">
    <source>
        <dbReference type="ARBA" id="ARBA00002039"/>
    </source>
</evidence>
<comment type="similarity">
    <text evidence="3">Belongs to the peptidase S51 family.</text>
</comment>
<dbReference type="Proteomes" id="UP000478090">
    <property type="component" value="Unassembled WGS sequence"/>
</dbReference>
<keyword evidence="8" id="KW-0720">Serine protease</keyword>
<evidence type="ECO:0000256" key="4">
    <source>
        <dbReference type="ARBA" id="ARBA00013115"/>
    </source>
</evidence>
<evidence type="ECO:0000256" key="7">
    <source>
        <dbReference type="ARBA" id="ARBA00022801"/>
    </source>
</evidence>
<protein>
    <recommendedName>
        <fullName evidence="5">Cyanophycinase</fullName>
        <ecNumber evidence="4">3.4.15.6</ecNumber>
    </recommendedName>
</protein>
<sequence length="430" mass="46358">MKSVSLLLLCAAQLTAQLLAGSAQAEESAQALAFQPVAGTVIPMGGAVRDNNEAVRQRLVQLAGGTAARFVVIPTSSSLPESSGANAVEQLRRRGAQAELLKIAPMWKGESLESARKAAADPANVEKIRNATAVFFTGGAQERTADVLNPDGVASPVLQAVRELQARGGVIAGSSAGAAIMSTVMFRDALNPVQVMKGVMRDGKEIERGLGFVGDQLFIDQHFLKRGRVGRMLALMLAKGYKVGLGVDEDTAAIIHGSEIEIVGASGALLVDLRQAKREPGPVHVKNVRISYLDNGDRYDLSKLQGKVMAAKQAHGEIKFRQPGFVSDLENIRPAYTDMLGENTILRALTQLVDGPRDHIRGIAFDLEQLPDAPVADPAPELGFEFILRRDEHTHGWDSAGLDDNEYSIFDARLDVRPIRIKVPFYQAWK</sequence>
<evidence type="ECO:0000256" key="1">
    <source>
        <dbReference type="ARBA" id="ARBA00001092"/>
    </source>
</evidence>
<keyword evidence="9" id="KW-0732">Signal</keyword>
<accession>A0ABW9VRI3</accession>
<dbReference type="EC" id="3.4.15.6" evidence="4"/>
<keyword evidence="11" id="KW-1185">Reference proteome</keyword>
<dbReference type="GO" id="GO:0004180">
    <property type="term" value="F:carboxypeptidase activity"/>
    <property type="evidence" value="ECO:0007669"/>
    <property type="project" value="UniProtKB-KW"/>
</dbReference>
<dbReference type="RefSeq" id="WP_161040356.1">
    <property type="nucleotide sequence ID" value="NZ_WWCM01000012.1"/>
</dbReference>
<reference evidence="10 11" key="1">
    <citation type="submission" date="2019-12" db="EMBL/GenBank/DDBJ databases">
        <title>Novel species isolated from a subtropical stream in China.</title>
        <authorList>
            <person name="Lu H."/>
        </authorList>
    </citation>
    <scope>NUCLEOTIDE SEQUENCE [LARGE SCALE GENOMIC DNA]</scope>
    <source>
        <strain evidence="10 11">CY13W</strain>
    </source>
</reference>
<dbReference type="EMBL" id="WWCM01000012">
    <property type="protein sequence ID" value="MYM41034.1"/>
    <property type="molecule type" value="Genomic_DNA"/>
</dbReference>
<dbReference type="PANTHER" id="PTHR36175">
    <property type="entry name" value="CYANOPHYCINASE"/>
    <property type="match status" value="1"/>
</dbReference>
<keyword evidence="7 10" id="KW-0378">Hydrolase</keyword>